<feature type="region of interest" description="Disordered" evidence="2">
    <location>
        <begin position="71"/>
        <end position="110"/>
    </location>
</feature>
<evidence type="ECO:0000313" key="7">
    <source>
        <dbReference type="WBParaSite" id="NBR_0001119701-mRNA-1"/>
    </source>
</evidence>
<protein>
    <submittedName>
        <fullName evidence="7">Col_cuticle_N domain-containing protein</fullName>
    </submittedName>
</protein>
<dbReference type="WBParaSite" id="NBR_0001119701-mRNA-1">
    <property type="protein sequence ID" value="NBR_0001119701-mRNA-1"/>
    <property type="gene ID" value="NBR_0001119701"/>
</dbReference>
<dbReference type="PANTHER" id="PTHR24637:SF262">
    <property type="entry name" value="CUTICLE COLLAGEN 34-RELATED"/>
    <property type="match status" value="1"/>
</dbReference>
<feature type="compositionally biased region" description="Gly residues" evidence="2">
    <location>
        <begin position="301"/>
        <end position="312"/>
    </location>
</feature>
<feature type="domain" description="Nematode cuticle collagen N-terminal" evidence="4">
    <location>
        <begin position="119"/>
        <end position="163"/>
    </location>
</feature>
<evidence type="ECO:0000313" key="6">
    <source>
        <dbReference type="Proteomes" id="UP000271162"/>
    </source>
</evidence>
<organism evidence="7">
    <name type="scientific">Nippostrongylus brasiliensis</name>
    <name type="common">Rat hookworm</name>
    <dbReference type="NCBI Taxonomy" id="27835"/>
    <lineage>
        <taxon>Eukaryota</taxon>
        <taxon>Metazoa</taxon>
        <taxon>Ecdysozoa</taxon>
        <taxon>Nematoda</taxon>
        <taxon>Chromadorea</taxon>
        <taxon>Rhabditida</taxon>
        <taxon>Rhabditina</taxon>
        <taxon>Rhabditomorpha</taxon>
        <taxon>Strongyloidea</taxon>
        <taxon>Heligmosomidae</taxon>
        <taxon>Nippostrongylus</taxon>
    </lineage>
</organism>
<sequence>MDLEHRIKAYRFVAYSAVTFSVVAVLSVSVTLPMVYNYVHQVKRTMHNEINFCKVSAKDIWSEVNHLKNVPAGNRTARQPGPKGPNGPNGQPGAAGNPGAPGQAGQPGGPGEPGICPKYCAIDVLSICLTLPMVYNYVHQVKRTMHNEINFCKGSARDIWSEVKHLKNIPTANRTARQAGYGDSGVSGGGQEGPKGPNGANGEPGADGNPGAPGEAGPAGSAGEPGICPKYCAIDGGVFFEDVLSICLTLPMVYNYVHQVKRTMHNEINFCKDSAKDIWSEVVSLKNLPTTNRTARQAGYGDSGVSGGGQEGPKGPNGANGEPGADGNPGAPGEAGPAGSAGEPGICPKYCAIDGGVFFEDGSRR</sequence>
<dbReference type="EMBL" id="UYSL01020479">
    <property type="protein sequence ID" value="VDL74787.1"/>
    <property type="molecule type" value="Genomic_DNA"/>
</dbReference>
<evidence type="ECO:0000256" key="2">
    <source>
        <dbReference type="SAM" id="MobiDB-lite"/>
    </source>
</evidence>
<proteinExistence type="predicted"/>
<feature type="compositionally biased region" description="Low complexity" evidence="2">
    <location>
        <begin position="313"/>
        <end position="341"/>
    </location>
</feature>
<feature type="domain" description="Nematode cuticle collagen N-terminal" evidence="4">
    <location>
        <begin position="12"/>
        <end position="64"/>
    </location>
</feature>
<feature type="compositionally biased region" description="Gly residues" evidence="2">
    <location>
        <begin position="182"/>
        <end position="193"/>
    </location>
</feature>
<feature type="compositionally biased region" description="Low complexity" evidence="2">
    <location>
        <begin position="86"/>
        <end position="104"/>
    </location>
</feature>
<dbReference type="Pfam" id="PF01484">
    <property type="entry name" value="Col_cuticle_N"/>
    <property type="match status" value="3"/>
</dbReference>
<dbReference type="SMART" id="SM01088">
    <property type="entry name" value="Col_cuticle_N"/>
    <property type="match status" value="3"/>
</dbReference>
<keyword evidence="3" id="KW-1133">Transmembrane helix</keyword>
<reference evidence="7" key="1">
    <citation type="submission" date="2017-02" db="UniProtKB">
        <authorList>
            <consortium name="WormBaseParasite"/>
        </authorList>
    </citation>
    <scope>IDENTIFICATION</scope>
</reference>
<accession>A0A0N4Y5D6</accession>
<dbReference type="GO" id="GO:0042302">
    <property type="term" value="F:structural constituent of cuticle"/>
    <property type="evidence" value="ECO:0007669"/>
    <property type="project" value="InterPro"/>
</dbReference>
<keyword evidence="3" id="KW-0472">Membrane</keyword>
<dbReference type="STRING" id="27835.A0A0N4Y5D6"/>
<keyword evidence="3" id="KW-0812">Transmembrane</keyword>
<keyword evidence="6" id="KW-1185">Reference proteome</keyword>
<evidence type="ECO:0000256" key="3">
    <source>
        <dbReference type="SAM" id="Phobius"/>
    </source>
</evidence>
<reference evidence="5 6" key="2">
    <citation type="submission" date="2018-11" db="EMBL/GenBank/DDBJ databases">
        <authorList>
            <consortium name="Pathogen Informatics"/>
        </authorList>
    </citation>
    <scope>NUCLEOTIDE SEQUENCE [LARGE SCALE GENOMIC DNA]</scope>
</reference>
<keyword evidence="1" id="KW-0677">Repeat</keyword>
<feature type="compositionally biased region" description="Low complexity" evidence="2">
    <location>
        <begin position="194"/>
        <end position="221"/>
    </location>
</feature>
<feature type="domain" description="Nematode cuticle collagen N-terminal" evidence="4">
    <location>
        <begin position="239"/>
        <end position="282"/>
    </location>
</feature>
<feature type="transmembrane region" description="Helical" evidence="3">
    <location>
        <begin position="12"/>
        <end position="36"/>
    </location>
</feature>
<dbReference type="Proteomes" id="UP000271162">
    <property type="component" value="Unassembled WGS sequence"/>
</dbReference>
<evidence type="ECO:0000313" key="5">
    <source>
        <dbReference type="EMBL" id="VDL74787.1"/>
    </source>
</evidence>
<dbReference type="InterPro" id="IPR002486">
    <property type="entry name" value="Col_cuticle_N"/>
</dbReference>
<name>A0A0N4Y5D6_NIPBR</name>
<gene>
    <name evidence="5" type="ORF">NBR_LOCUS11198</name>
</gene>
<evidence type="ECO:0000256" key="1">
    <source>
        <dbReference type="ARBA" id="ARBA00022737"/>
    </source>
</evidence>
<feature type="region of interest" description="Disordered" evidence="2">
    <location>
        <begin position="174"/>
        <end position="221"/>
    </location>
</feature>
<feature type="region of interest" description="Disordered" evidence="2">
    <location>
        <begin position="293"/>
        <end position="341"/>
    </location>
</feature>
<dbReference type="AlphaFoldDB" id="A0A0N4Y5D6"/>
<dbReference type="PANTHER" id="PTHR24637">
    <property type="entry name" value="COLLAGEN"/>
    <property type="match status" value="1"/>
</dbReference>
<evidence type="ECO:0000259" key="4">
    <source>
        <dbReference type="SMART" id="SM01088"/>
    </source>
</evidence>